<accession>A0ABQ2AKH9</accession>
<name>A0ABQ2AKH9_9MICC</name>
<evidence type="ECO:0000259" key="1">
    <source>
        <dbReference type="Pfam" id="PF13338"/>
    </source>
</evidence>
<feature type="domain" description="AbiEi antitoxin N-terminal" evidence="1">
    <location>
        <begin position="5"/>
        <end position="52"/>
    </location>
</feature>
<proteinExistence type="predicted"/>
<gene>
    <name evidence="2" type="ORF">GCM10007170_07650</name>
</gene>
<dbReference type="Pfam" id="PF13338">
    <property type="entry name" value="AbiEi_4"/>
    <property type="match status" value="1"/>
</dbReference>
<dbReference type="InterPro" id="IPR025159">
    <property type="entry name" value="AbiEi_N"/>
</dbReference>
<keyword evidence="3" id="KW-1185">Reference proteome</keyword>
<protein>
    <recommendedName>
        <fullName evidence="1">AbiEi antitoxin N-terminal domain-containing protein</fullName>
    </recommendedName>
</protein>
<sequence>MEPMEIENLLRHRGGMARTPTLRQAGHARTQLDKALAAGRIVRVRRGVYSLPEEAGALSLALRHNALLTCLSAAPAYQLWGPCRTPAWST</sequence>
<dbReference type="Proteomes" id="UP000643279">
    <property type="component" value="Unassembled WGS sequence"/>
</dbReference>
<reference evidence="3" key="1">
    <citation type="journal article" date="2019" name="Int. J. Syst. Evol. Microbiol.">
        <title>The Global Catalogue of Microorganisms (GCM) 10K type strain sequencing project: providing services to taxonomists for standard genome sequencing and annotation.</title>
        <authorList>
            <consortium name="The Broad Institute Genomics Platform"/>
            <consortium name="The Broad Institute Genome Sequencing Center for Infectious Disease"/>
            <person name="Wu L."/>
            <person name="Ma J."/>
        </authorList>
    </citation>
    <scope>NUCLEOTIDE SEQUENCE [LARGE SCALE GENOMIC DNA]</scope>
    <source>
        <strain evidence="3">CGMCC 1.12778</strain>
    </source>
</reference>
<comment type="caution">
    <text evidence="2">The sequence shown here is derived from an EMBL/GenBank/DDBJ whole genome shotgun (WGS) entry which is preliminary data.</text>
</comment>
<organism evidence="2 3">
    <name type="scientific">Arthrobacter liuii</name>
    <dbReference type="NCBI Taxonomy" id="1476996"/>
    <lineage>
        <taxon>Bacteria</taxon>
        <taxon>Bacillati</taxon>
        <taxon>Actinomycetota</taxon>
        <taxon>Actinomycetes</taxon>
        <taxon>Micrococcales</taxon>
        <taxon>Micrococcaceae</taxon>
        <taxon>Arthrobacter</taxon>
    </lineage>
</organism>
<dbReference type="EMBL" id="BMFW01000002">
    <property type="protein sequence ID" value="GGH91453.1"/>
    <property type="molecule type" value="Genomic_DNA"/>
</dbReference>
<evidence type="ECO:0000313" key="3">
    <source>
        <dbReference type="Proteomes" id="UP000643279"/>
    </source>
</evidence>
<evidence type="ECO:0000313" key="2">
    <source>
        <dbReference type="EMBL" id="GGH91453.1"/>
    </source>
</evidence>